<gene>
    <name evidence="1" type="ORF">LCGC14_0862490</name>
</gene>
<sequence>MGNNLEFKGGSINYNTEETKYPPKIEQKENRCYCCHQVKSGDTVVKNNLKYPHITNDDLRFVCNSCNHLKSKEDRSK</sequence>
<dbReference type="EMBL" id="LAZR01002620">
    <property type="protein sequence ID" value="KKN27655.1"/>
    <property type="molecule type" value="Genomic_DNA"/>
</dbReference>
<protein>
    <submittedName>
        <fullName evidence="1">Uncharacterized protein</fullName>
    </submittedName>
</protein>
<evidence type="ECO:0000313" key="1">
    <source>
        <dbReference type="EMBL" id="KKN27655.1"/>
    </source>
</evidence>
<dbReference type="InterPro" id="IPR036280">
    <property type="entry name" value="Multihaem_cyt_sf"/>
</dbReference>
<dbReference type="AlphaFoldDB" id="A0A0F9P6X9"/>
<accession>A0A0F9P6X9</accession>
<dbReference type="SUPFAM" id="SSF48695">
    <property type="entry name" value="Multiheme cytochromes"/>
    <property type="match status" value="1"/>
</dbReference>
<organism evidence="1">
    <name type="scientific">marine sediment metagenome</name>
    <dbReference type="NCBI Taxonomy" id="412755"/>
    <lineage>
        <taxon>unclassified sequences</taxon>
        <taxon>metagenomes</taxon>
        <taxon>ecological metagenomes</taxon>
    </lineage>
</organism>
<comment type="caution">
    <text evidence="1">The sequence shown here is derived from an EMBL/GenBank/DDBJ whole genome shotgun (WGS) entry which is preliminary data.</text>
</comment>
<reference evidence="1" key="1">
    <citation type="journal article" date="2015" name="Nature">
        <title>Complex archaea that bridge the gap between prokaryotes and eukaryotes.</title>
        <authorList>
            <person name="Spang A."/>
            <person name="Saw J.H."/>
            <person name="Jorgensen S.L."/>
            <person name="Zaremba-Niedzwiedzka K."/>
            <person name="Martijn J."/>
            <person name="Lind A.E."/>
            <person name="van Eijk R."/>
            <person name="Schleper C."/>
            <person name="Guy L."/>
            <person name="Ettema T.J."/>
        </authorList>
    </citation>
    <scope>NUCLEOTIDE SEQUENCE</scope>
</reference>
<proteinExistence type="predicted"/>
<name>A0A0F9P6X9_9ZZZZ</name>